<keyword evidence="1" id="KW-0812">Transmembrane</keyword>
<keyword evidence="1" id="KW-1133">Transmembrane helix</keyword>
<dbReference type="AlphaFoldDB" id="A0A0H5QG25"/>
<sequence length="133" mass="14335">ILFRPYQDNYESILEISSQVANTANITTAILLDVGLPSVFGAAILFLFNAISIVMFLFTVLASPVRLFLAARKFALQNQRIFELAKATNAAEEQFEKLAQELPVLDSLPAVLGSVTTAASQFSVAPTIANVAT</sequence>
<evidence type="ECO:0000256" key="1">
    <source>
        <dbReference type="SAM" id="Phobius"/>
    </source>
</evidence>
<name>A0A0H5QG25_9EUKA</name>
<feature type="non-terminal residue" evidence="2">
    <location>
        <position position="133"/>
    </location>
</feature>
<proteinExistence type="predicted"/>
<protein>
    <submittedName>
        <fullName evidence="2">Uncharacterized protein</fullName>
    </submittedName>
</protein>
<reference evidence="2" key="1">
    <citation type="submission" date="2015-04" db="EMBL/GenBank/DDBJ databases">
        <title>The genome sequence of the plant pathogenic Rhizarian Plasmodiophora brassicae reveals insights in its biotrophic life cycle and the origin of chitin synthesis.</title>
        <authorList>
            <person name="Schwelm A."/>
            <person name="Fogelqvist J."/>
            <person name="Knaust A."/>
            <person name="Julke S."/>
            <person name="Lilja T."/>
            <person name="Dhandapani V."/>
            <person name="Bonilla-Rosso G."/>
            <person name="Karlsson M."/>
            <person name="Shevchenko A."/>
            <person name="Choi S.R."/>
            <person name="Kim H.G."/>
            <person name="Park J.Y."/>
            <person name="Lim Y.P."/>
            <person name="Ludwig-Muller J."/>
            <person name="Dixelius C."/>
        </authorList>
    </citation>
    <scope>NUCLEOTIDE SEQUENCE</scope>
    <source>
        <tissue evidence="2">Potato root galls</tissue>
    </source>
</reference>
<accession>A0A0H5QG25</accession>
<organism evidence="2">
    <name type="scientific">Spongospora subterranea</name>
    <dbReference type="NCBI Taxonomy" id="70186"/>
    <lineage>
        <taxon>Eukaryota</taxon>
        <taxon>Sar</taxon>
        <taxon>Rhizaria</taxon>
        <taxon>Endomyxa</taxon>
        <taxon>Phytomyxea</taxon>
        <taxon>Plasmodiophorida</taxon>
        <taxon>Plasmodiophoridae</taxon>
        <taxon>Spongospora</taxon>
    </lineage>
</organism>
<keyword evidence="1" id="KW-0472">Membrane</keyword>
<dbReference type="EMBL" id="HACM01000090">
    <property type="protein sequence ID" value="CRZ00532.1"/>
    <property type="molecule type" value="Transcribed_RNA"/>
</dbReference>
<feature type="transmembrane region" description="Helical" evidence="1">
    <location>
        <begin position="39"/>
        <end position="63"/>
    </location>
</feature>
<feature type="non-terminal residue" evidence="2">
    <location>
        <position position="1"/>
    </location>
</feature>
<evidence type="ECO:0000313" key="2">
    <source>
        <dbReference type="EMBL" id="CRZ00532.1"/>
    </source>
</evidence>